<reference evidence="2" key="1">
    <citation type="journal article" date="2023" name="Front. Plant Sci.">
        <title>Chromosomal-level genome assembly of Melastoma candidum provides insights into trichome evolution.</title>
        <authorList>
            <person name="Zhong Y."/>
            <person name="Wu W."/>
            <person name="Sun C."/>
            <person name="Zou P."/>
            <person name="Liu Y."/>
            <person name="Dai S."/>
            <person name="Zhou R."/>
        </authorList>
    </citation>
    <scope>NUCLEOTIDE SEQUENCE [LARGE SCALE GENOMIC DNA]</scope>
</reference>
<gene>
    <name evidence="1" type="ORF">MLD38_030886</name>
</gene>
<sequence>MARVESSPNVNEMPPLPLNDNAEYISNLNSYEEACKSDPQLQAFDQTLHRRTSRVINTLAVGVEVRMLSLDSLREVTTSLLEMNQEVVKVILECKDIRKNQDLFALVEDYFDNSLQMLDFCTELEKCLQRALDSQLILQFAIRQFEEEELGRTLGTKYAKTLGELRKFKAAGDPFTEEFFTIFKSVYKQQMVMLERLNVRCGKLAWKLKYAKTWRRVTNVIFVAALVSVLIVSVVAAAIALPPVVTALAGALTVPVGSVGKWCDSLWKIYQDALKGQMDLVTSMQIGTYVTLKDMDSIRILVSRLEIEIESAMRKVDFAMGDDEEALRFAMGEIKKKLMVFVESVDGLGEYADQCSREIRRARTVVLQRIIKNPNP</sequence>
<accession>A0ACB9MMP4</accession>
<proteinExistence type="predicted"/>
<keyword evidence="2" id="KW-1185">Reference proteome</keyword>
<evidence type="ECO:0000313" key="1">
    <source>
        <dbReference type="EMBL" id="KAI4325495.1"/>
    </source>
</evidence>
<dbReference type="Proteomes" id="UP001057402">
    <property type="component" value="Chromosome 9"/>
</dbReference>
<dbReference type="EMBL" id="CM042888">
    <property type="protein sequence ID" value="KAI4325495.1"/>
    <property type="molecule type" value="Genomic_DNA"/>
</dbReference>
<protein>
    <submittedName>
        <fullName evidence="1">Uncharacterized protein</fullName>
    </submittedName>
</protein>
<evidence type="ECO:0000313" key="2">
    <source>
        <dbReference type="Proteomes" id="UP001057402"/>
    </source>
</evidence>
<comment type="caution">
    <text evidence="1">The sequence shown here is derived from an EMBL/GenBank/DDBJ whole genome shotgun (WGS) entry which is preliminary data.</text>
</comment>
<name>A0ACB9MMP4_9MYRT</name>
<organism evidence="1 2">
    <name type="scientific">Melastoma candidum</name>
    <dbReference type="NCBI Taxonomy" id="119954"/>
    <lineage>
        <taxon>Eukaryota</taxon>
        <taxon>Viridiplantae</taxon>
        <taxon>Streptophyta</taxon>
        <taxon>Embryophyta</taxon>
        <taxon>Tracheophyta</taxon>
        <taxon>Spermatophyta</taxon>
        <taxon>Magnoliopsida</taxon>
        <taxon>eudicotyledons</taxon>
        <taxon>Gunneridae</taxon>
        <taxon>Pentapetalae</taxon>
        <taxon>rosids</taxon>
        <taxon>malvids</taxon>
        <taxon>Myrtales</taxon>
        <taxon>Melastomataceae</taxon>
        <taxon>Melastomatoideae</taxon>
        <taxon>Melastomateae</taxon>
        <taxon>Melastoma</taxon>
    </lineage>
</organism>